<dbReference type="EMBL" id="VSRR010001021">
    <property type="protein sequence ID" value="MPC21819.1"/>
    <property type="molecule type" value="Genomic_DNA"/>
</dbReference>
<evidence type="ECO:0000313" key="2">
    <source>
        <dbReference type="EMBL" id="MPC21819.1"/>
    </source>
</evidence>
<dbReference type="Proteomes" id="UP000324222">
    <property type="component" value="Unassembled WGS sequence"/>
</dbReference>
<dbReference type="InterPro" id="IPR013783">
    <property type="entry name" value="Ig-like_fold"/>
</dbReference>
<accession>A0A5B7DL74</accession>
<organism evidence="2 3">
    <name type="scientific">Portunus trituberculatus</name>
    <name type="common">Swimming crab</name>
    <name type="synonym">Neptunus trituberculatus</name>
    <dbReference type="NCBI Taxonomy" id="210409"/>
    <lineage>
        <taxon>Eukaryota</taxon>
        <taxon>Metazoa</taxon>
        <taxon>Ecdysozoa</taxon>
        <taxon>Arthropoda</taxon>
        <taxon>Crustacea</taxon>
        <taxon>Multicrustacea</taxon>
        <taxon>Malacostraca</taxon>
        <taxon>Eumalacostraca</taxon>
        <taxon>Eucarida</taxon>
        <taxon>Decapoda</taxon>
        <taxon>Pleocyemata</taxon>
        <taxon>Brachyura</taxon>
        <taxon>Eubrachyura</taxon>
        <taxon>Portunoidea</taxon>
        <taxon>Portunidae</taxon>
        <taxon>Portuninae</taxon>
        <taxon>Portunus</taxon>
    </lineage>
</organism>
<dbReference type="PROSITE" id="PS50835">
    <property type="entry name" value="IG_LIKE"/>
    <property type="match status" value="1"/>
</dbReference>
<dbReference type="PANTHER" id="PTHR23278">
    <property type="entry name" value="SIDESTEP PROTEIN"/>
    <property type="match status" value="1"/>
</dbReference>
<sequence>MPEILRYCVRRGEESLMPCSPADKPVVTLQMGSNLDPEAIKEGDDVYFECHINANPDVQKVLWYHNLTQCLSTRRHNHPAAHSWILPLNCWHSDPSLPTAITASRLHRYRYGLLPNEATVSVSRNDFRSYNRVFHRE</sequence>
<dbReference type="InterPro" id="IPR007110">
    <property type="entry name" value="Ig-like_dom"/>
</dbReference>
<evidence type="ECO:0000313" key="3">
    <source>
        <dbReference type="Proteomes" id="UP000324222"/>
    </source>
</evidence>
<dbReference type="SUPFAM" id="SSF48726">
    <property type="entry name" value="Immunoglobulin"/>
    <property type="match status" value="1"/>
</dbReference>
<reference evidence="2 3" key="1">
    <citation type="submission" date="2019-05" db="EMBL/GenBank/DDBJ databases">
        <title>Another draft genome of Portunus trituberculatus and its Hox gene families provides insights of decapod evolution.</title>
        <authorList>
            <person name="Jeong J.-H."/>
            <person name="Song I."/>
            <person name="Kim S."/>
            <person name="Choi T."/>
            <person name="Kim D."/>
            <person name="Ryu S."/>
            <person name="Kim W."/>
        </authorList>
    </citation>
    <scope>NUCLEOTIDE SEQUENCE [LARGE SCALE GENOMIC DNA]</scope>
    <source>
        <tissue evidence="2">Muscle</tissue>
    </source>
</reference>
<dbReference type="Gene3D" id="2.60.40.10">
    <property type="entry name" value="Immunoglobulins"/>
    <property type="match status" value="1"/>
</dbReference>
<gene>
    <name evidence="2" type="ORF">E2C01_014819</name>
</gene>
<evidence type="ECO:0000259" key="1">
    <source>
        <dbReference type="PROSITE" id="PS50835"/>
    </source>
</evidence>
<dbReference type="InterPro" id="IPR036179">
    <property type="entry name" value="Ig-like_dom_sf"/>
</dbReference>
<comment type="caution">
    <text evidence="2">The sequence shown here is derived from an EMBL/GenBank/DDBJ whole genome shotgun (WGS) entry which is preliminary data.</text>
</comment>
<keyword evidence="3" id="KW-1185">Reference proteome</keyword>
<feature type="domain" description="Ig-like" evidence="1">
    <location>
        <begin position="25"/>
        <end position="66"/>
    </location>
</feature>
<name>A0A5B7DL74_PORTR</name>
<dbReference type="PANTHER" id="PTHR23278:SF19">
    <property type="entry name" value="OBSCURIN"/>
    <property type="match status" value="1"/>
</dbReference>
<protein>
    <recommendedName>
        <fullName evidence="1">Ig-like domain-containing protein</fullName>
    </recommendedName>
</protein>
<dbReference type="AlphaFoldDB" id="A0A5B7DL74"/>
<proteinExistence type="predicted"/>